<dbReference type="EMBL" id="AP014959">
    <property type="protein sequence ID" value="BAS82424.1"/>
    <property type="molecule type" value="Genomic_DNA"/>
</dbReference>
<dbReference type="InParanoid" id="A0A0P0VTF5"/>
<gene>
    <name evidence="1" type="ordered locus">Os03g0161950</name>
    <name evidence="1" type="ORF">OSNPB_030161950</name>
</gene>
<evidence type="ECO:0000313" key="1">
    <source>
        <dbReference type="EMBL" id="BAS82424.1"/>
    </source>
</evidence>
<name>A0A0P0VTF5_ORYSJ</name>
<dbReference type="Gramene" id="Os03t0161950-00">
    <property type="protein sequence ID" value="Os03t0161950-00"/>
    <property type="gene ID" value="Os03g0161950"/>
</dbReference>
<protein>
    <submittedName>
        <fullName evidence="1">Os03g0161950 protein</fullName>
    </submittedName>
</protein>
<organism evidence="1 2">
    <name type="scientific">Oryza sativa subsp. japonica</name>
    <name type="common">Rice</name>
    <dbReference type="NCBI Taxonomy" id="39947"/>
    <lineage>
        <taxon>Eukaryota</taxon>
        <taxon>Viridiplantae</taxon>
        <taxon>Streptophyta</taxon>
        <taxon>Embryophyta</taxon>
        <taxon>Tracheophyta</taxon>
        <taxon>Spermatophyta</taxon>
        <taxon>Magnoliopsida</taxon>
        <taxon>Liliopsida</taxon>
        <taxon>Poales</taxon>
        <taxon>Poaceae</taxon>
        <taxon>BOP clade</taxon>
        <taxon>Oryzoideae</taxon>
        <taxon>Oryzeae</taxon>
        <taxon>Oryzinae</taxon>
        <taxon>Oryza</taxon>
        <taxon>Oryza sativa</taxon>
    </lineage>
</organism>
<accession>A0A0P0VTF5</accession>
<dbReference type="AlphaFoldDB" id="A0A0P0VTF5"/>
<reference evidence="1 2" key="3">
    <citation type="journal article" date="2013" name="Rice">
        <title>Improvement of the Oryza sativa Nipponbare reference genome using next generation sequence and optical map data.</title>
        <authorList>
            <person name="Kawahara Y."/>
            <person name="de la Bastide M."/>
            <person name="Hamilton J.P."/>
            <person name="Kanamori H."/>
            <person name="McCombie W.R."/>
            <person name="Ouyang S."/>
            <person name="Schwartz D.C."/>
            <person name="Tanaka T."/>
            <person name="Wu J."/>
            <person name="Zhou S."/>
            <person name="Childs K.L."/>
            <person name="Davidson R.M."/>
            <person name="Lin H."/>
            <person name="Quesada-Ocampo L."/>
            <person name="Vaillancourt B."/>
            <person name="Sakai H."/>
            <person name="Lee S.S."/>
            <person name="Kim J."/>
            <person name="Numa H."/>
            <person name="Itoh T."/>
            <person name="Buell C.R."/>
            <person name="Matsumoto T."/>
        </authorList>
    </citation>
    <scope>NUCLEOTIDE SEQUENCE [LARGE SCALE GENOMIC DNA]</scope>
    <source>
        <strain evidence="2">cv. Nipponbare</strain>
    </source>
</reference>
<proteinExistence type="predicted"/>
<keyword evidence="2" id="KW-1185">Reference proteome</keyword>
<dbReference type="PaxDb" id="39947-A0A0P0VTF5"/>
<reference evidence="2" key="1">
    <citation type="journal article" date="2005" name="Nature">
        <title>The map-based sequence of the rice genome.</title>
        <authorList>
            <consortium name="International rice genome sequencing project (IRGSP)"/>
            <person name="Matsumoto T."/>
            <person name="Wu J."/>
            <person name="Kanamori H."/>
            <person name="Katayose Y."/>
            <person name="Fujisawa M."/>
            <person name="Namiki N."/>
            <person name="Mizuno H."/>
            <person name="Yamamoto K."/>
            <person name="Antonio B.A."/>
            <person name="Baba T."/>
            <person name="Sakata K."/>
            <person name="Nagamura Y."/>
            <person name="Aoki H."/>
            <person name="Arikawa K."/>
            <person name="Arita K."/>
            <person name="Bito T."/>
            <person name="Chiden Y."/>
            <person name="Fujitsuka N."/>
            <person name="Fukunaka R."/>
            <person name="Hamada M."/>
            <person name="Harada C."/>
            <person name="Hayashi A."/>
            <person name="Hijishita S."/>
            <person name="Honda M."/>
            <person name="Hosokawa S."/>
            <person name="Ichikawa Y."/>
            <person name="Idonuma A."/>
            <person name="Iijima M."/>
            <person name="Ikeda M."/>
            <person name="Ikeno M."/>
            <person name="Ito K."/>
            <person name="Ito S."/>
            <person name="Ito T."/>
            <person name="Ito Y."/>
            <person name="Ito Y."/>
            <person name="Iwabuchi A."/>
            <person name="Kamiya K."/>
            <person name="Karasawa W."/>
            <person name="Kurita K."/>
            <person name="Katagiri S."/>
            <person name="Kikuta A."/>
            <person name="Kobayashi H."/>
            <person name="Kobayashi N."/>
            <person name="Machita K."/>
            <person name="Maehara T."/>
            <person name="Masukawa M."/>
            <person name="Mizubayashi T."/>
            <person name="Mukai Y."/>
            <person name="Nagasaki H."/>
            <person name="Nagata Y."/>
            <person name="Naito S."/>
            <person name="Nakashima M."/>
            <person name="Nakama Y."/>
            <person name="Nakamichi Y."/>
            <person name="Nakamura M."/>
            <person name="Meguro A."/>
            <person name="Negishi M."/>
            <person name="Ohta I."/>
            <person name="Ohta T."/>
            <person name="Okamoto M."/>
            <person name="Ono N."/>
            <person name="Saji S."/>
            <person name="Sakaguchi M."/>
            <person name="Sakai K."/>
            <person name="Shibata M."/>
            <person name="Shimokawa T."/>
            <person name="Song J."/>
            <person name="Takazaki Y."/>
            <person name="Terasawa K."/>
            <person name="Tsugane M."/>
            <person name="Tsuji K."/>
            <person name="Ueda S."/>
            <person name="Waki K."/>
            <person name="Yamagata H."/>
            <person name="Yamamoto M."/>
            <person name="Yamamoto S."/>
            <person name="Yamane H."/>
            <person name="Yoshiki S."/>
            <person name="Yoshihara R."/>
            <person name="Yukawa K."/>
            <person name="Zhong H."/>
            <person name="Yano M."/>
            <person name="Yuan Q."/>
            <person name="Ouyang S."/>
            <person name="Liu J."/>
            <person name="Jones K.M."/>
            <person name="Gansberger K."/>
            <person name="Moffat K."/>
            <person name="Hill J."/>
            <person name="Bera J."/>
            <person name="Fadrosh D."/>
            <person name="Jin S."/>
            <person name="Johri S."/>
            <person name="Kim M."/>
            <person name="Overton L."/>
            <person name="Reardon M."/>
            <person name="Tsitrin T."/>
            <person name="Vuong H."/>
            <person name="Weaver B."/>
            <person name="Ciecko A."/>
            <person name="Tallon L."/>
            <person name="Jackson J."/>
            <person name="Pai G."/>
            <person name="Aken S.V."/>
            <person name="Utterback T."/>
            <person name="Reidmuller S."/>
            <person name="Feldblyum T."/>
            <person name="Hsiao J."/>
            <person name="Zismann V."/>
            <person name="Iobst S."/>
            <person name="de Vazeille A.R."/>
            <person name="Buell C.R."/>
            <person name="Ying K."/>
            <person name="Li Y."/>
            <person name="Lu T."/>
            <person name="Huang Y."/>
            <person name="Zhao Q."/>
            <person name="Feng Q."/>
            <person name="Zhang L."/>
            <person name="Zhu J."/>
            <person name="Weng Q."/>
            <person name="Mu J."/>
            <person name="Lu Y."/>
            <person name="Fan D."/>
            <person name="Liu Y."/>
            <person name="Guan J."/>
            <person name="Zhang Y."/>
            <person name="Yu S."/>
            <person name="Liu X."/>
            <person name="Zhang Y."/>
            <person name="Hong G."/>
            <person name="Han B."/>
            <person name="Choisne N."/>
            <person name="Demange N."/>
            <person name="Orjeda G."/>
            <person name="Samain S."/>
            <person name="Cattolico L."/>
            <person name="Pelletier E."/>
            <person name="Couloux A."/>
            <person name="Segurens B."/>
            <person name="Wincker P."/>
            <person name="D'Hont A."/>
            <person name="Scarpelli C."/>
            <person name="Weissenbach J."/>
            <person name="Salanoubat M."/>
            <person name="Quetier F."/>
            <person name="Yu Y."/>
            <person name="Kim H.R."/>
            <person name="Rambo T."/>
            <person name="Currie J."/>
            <person name="Collura K."/>
            <person name="Luo M."/>
            <person name="Yang T."/>
            <person name="Ammiraju J.S.S."/>
            <person name="Engler F."/>
            <person name="Soderlund C."/>
            <person name="Wing R.A."/>
            <person name="Palmer L.E."/>
            <person name="de la Bastide M."/>
            <person name="Spiegel L."/>
            <person name="Nascimento L."/>
            <person name="Zutavern T."/>
            <person name="O'Shaughnessy A."/>
            <person name="Dike S."/>
            <person name="Dedhia N."/>
            <person name="Preston R."/>
            <person name="Balija V."/>
            <person name="McCombie W.R."/>
            <person name="Chow T."/>
            <person name="Chen H."/>
            <person name="Chung M."/>
            <person name="Chen C."/>
            <person name="Shaw J."/>
            <person name="Wu H."/>
            <person name="Hsiao K."/>
            <person name="Chao Y."/>
            <person name="Chu M."/>
            <person name="Cheng C."/>
            <person name="Hour A."/>
            <person name="Lee P."/>
            <person name="Lin S."/>
            <person name="Lin Y."/>
            <person name="Liou J."/>
            <person name="Liu S."/>
            <person name="Hsing Y."/>
            <person name="Raghuvanshi S."/>
            <person name="Mohanty A."/>
            <person name="Bharti A.K."/>
            <person name="Gaur A."/>
            <person name="Gupta V."/>
            <person name="Kumar D."/>
            <person name="Ravi V."/>
            <person name="Vij S."/>
            <person name="Kapur A."/>
            <person name="Khurana P."/>
            <person name="Khurana P."/>
            <person name="Khurana J.P."/>
            <person name="Tyagi A.K."/>
            <person name="Gaikwad K."/>
            <person name="Singh A."/>
            <person name="Dalal V."/>
            <person name="Srivastava S."/>
            <person name="Dixit A."/>
            <person name="Pal A.K."/>
            <person name="Ghazi I.A."/>
            <person name="Yadav M."/>
            <person name="Pandit A."/>
            <person name="Bhargava A."/>
            <person name="Sureshbabu K."/>
            <person name="Batra K."/>
            <person name="Sharma T.R."/>
            <person name="Mohapatra T."/>
            <person name="Singh N.K."/>
            <person name="Messing J."/>
            <person name="Nelson A.B."/>
            <person name="Fuks G."/>
            <person name="Kavchok S."/>
            <person name="Keizer G."/>
            <person name="Linton E."/>
            <person name="Llaca V."/>
            <person name="Song R."/>
            <person name="Tanyolac B."/>
            <person name="Young S."/>
            <person name="Ho-Il K."/>
            <person name="Hahn J.H."/>
            <person name="Sangsakoo G."/>
            <person name="Vanavichit A."/>
            <person name="de Mattos Luiz.A.T."/>
            <person name="Zimmer P.D."/>
            <person name="Malone G."/>
            <person name="Dellagostin O."/>
            <person name="de Oliveira A.C."/>
            <person name="Bevan M."/>
            <person name="Bancroft I."/>
            <person name="Minx P."/>
            <person name="Cordum H."/>
            <person name="Wilson R."/>
            <person name="Cheng Z."/>
            <person name="Jin W."/>
            <person name="Jiang J."/>
            <person name="Leong S.A."/>
            <person name="Iwama H."/>
            <person name="Gojobori T."/>
            <person name="Itoh T."/>
            <person name="Niimura Y."/>
            <person name="Fujii Y."/>
            <person name="Habara T."/>
            <person name="Sakai H."/>
            <person name="Sato Y."/>
            <person name="Wilson G."/>
            <person name="Kumar K."/>
            <person name="McCouch S."/>
            <person name="Juretic N."/>
            <person name="Hoen D."/>
            <person name="Wright S."/>
            <person name="Bruskiewich R."/>
            <person name="Bureau T."/>
            <person name="Miyao A."/>
            <person name="Hirochika H."/>
            <person name="Nishikawa T."/>
            <person name="Kadowaki K."/>
            <person name="Sugiura M."/>
            <person name="Burr B."/>
            <person name="Sasaki T."/>
        </authorList>
    </citation>
    <scope>NUCLEOTIDE SEQUENCE [LARGE SCALE GENOMIC DNA]</scope>
    <source>
        <strain evidence="2">cv. Nipponbare</strain>
    </source>
</reference>
<dbReference type="Proteomes" id="UP000059680">
    <property type="component" value="Chromosome 3"/>
</dbReference>
<reference evidence="1 2" key="2">
    <citation type="journal article" date="2013" name="Plant Cell Physiol.">
        <title>Rice Annotation Project Database (RAP-DB): an integrative and interactive database for rice genomics.</title>
        <authorList>
            <person name="Sakai H."/>
            <person name="Lee S.S."/>
            <person name="Tanaka T."/>
            <person name="Numa H."/>
            <person name="Kim J."/>
            <person name="Kawahara Y."/>
            <person name="Wakimoto H."/>
            <person name="Yang C.C."/>
            <person name="Iwamoto M."/>
            <person name="Abe T."/>
            <person name="Yamada Y."/>
            <person name="Muto A."/>
            <person name="Inokuchi H."/>
            <person name="Ikemura T."/>
            <person name="Matsumoto T."/>
            <person name="Sasaki T."/>
            <person name="Itoh T."/>
        </authorList>
    </citation>
    <scope>NUCLEOTIDE SEQUENCE [LARGE SCALE GENOMIC DNA]</scope>
    <source>
        <strain evidence="2">cv. Nipponbare</strain>
    </source>
</reference>
<sequence>EQVAWLLDLSLILYKDDRLGQIRSSTVHYAEIEV</sequence>
<evidence type="ECO:0000313" key="2">
    <source>
        <dbReference type="Proteomes" id="UP000059680"/>
    </source>
</evidence>
<feature type="non-terminal residue" evidence="1">
    <location>
        <position position="1"/>
    </location>
</feature>